<feature type="transmembrane region" description="Helical" evidence="1">
    <location>
        <begin position="153"/>
        <end position="173"/>
    </location>
</feature>
<feature type="transmembrane region" description="Helical" evidence="1">
    <location>
        <begin position="69"/>
        <end position="88"/>
    </location>
</feature>
<dbReference type="GO" id="GO:0005789">
    <property type="term" value="C:endoplasmic reticulum membrane"/>
    <property type="evidence" value="ECO:0007669"/>
    <property type="project" value="TreeGrafter"/>
</dbReference>
<reference evidence="2 3" key="1">
    <citation type="journal article" date="2015" name="Fungal Genet. Biol.">
        <title>Evolution of novel wood decay mechanisms in Agaricales revealed by the genome sequences of Fistulina hepatica and Cylindrobasidium torrendii.</title>
        <authorList>
            <person name="Floudas D."/>
            <person name="Held B.W."/>
            <person name="Riley R."/>
            <person name="Nagy L.G."/>
            <person name="Koehler G."/>
            <person name="Ransdell A.S."/>
            <person name="Younus H."/>
            <person name="Chow J."/>
            <person name="Chiniquy J."/>
            <person name="Lipzen A."/>
            <person name="Tritt A."/>
            <person name="Sun H."/>
            <person name="Haridas S."/>
            <person name="LaButti K."/>
            <person name="Ohm R.A."/>
            <person name="Kues U."/>
            <person name="Blanchette R.A."/>
            <person name="Grigoriev I.V."/>
            <person name="Minto R.E."/>
            <person name="Hibbett D.S."/>
        </authorList>
    </citation>
    <scope>NUCLEOTIDE SEQUENCE [LARGE SCALE GENOMIC DNA]</scope>
    <source>
        <strain evidence="2 3">ATCC 64428</strain>
    </source>
</reference>
<dbReference type="PANTHER" id="PTHR35329:SF1">
    <property type="entry name" value="CHITIN SYNTHASE EXPORT CHAPERONE"/>
    <property type="match status" value="1"/>
</dbReference>
<gene>
    <name evidence="2" type="ORF">FISHEDRAFT_68859</name>
</gene>
<evidence type="ECO:0000313" key="2">
    <source>
        <dbReference type="EMBL" id="KIY53512.1"/>
    </source>
</evidence>
<dbReference type="InterPro" id="IPR022057">
    <property type="entry name" value="Chs7"/>
</dbReference>
<dbReference type="Pfam" id="PF12271">
    <property type="entry name" value="Chs7"/>
    <property type="match status" value="1"/>
</dbReference>
<feature type="transmembrane region" description="Helical" evidence="1">
    <location>
        <begin position="185"/>
        <end position="208"/>
    </location>
</feature>
<sequence>MTKFGDFQPLCRNVPSYPWCNLFYRQLLDLSSSNETLIGLSAKREYAPVGVDPVCGILRRGASGSLANIANIIVIALSIIVTAVLLFLTNRRKAAVGRIELRTFLALYFVSLPLQLVTTGALTEQGNKGLVVVTGKDLWIAFFKQHNLCGRKAIHAGVVAALFWALLSNALISTQVVEDGTMSSMIPYGIGAVVFFAGTTYISLDVALHITDALGPSSDVSALHSIPLFVLTSIWPAVSAVLYLAIMAYVVLGVLQEFRPLIFYMIAAVLFVLSQLDYFLLSKVICKGTSYDSSSISTSDGTPGKIDGSFIATILETACVGVIFLAWKSITEESWDDDYGAYGAQY</sequence>
<dbReference type="AlphaFoldDB" id="A0A0D7APK1"/>
<organism evidence="2 3">
    <name type="scientific">Fistulina hepatica ATCC 64428</name>
    <dbReference type="NCBI Taxonomy" id="1128425"/>
    <lineage>
        <taxon>Eukaryota</taxon>
        <taxon>Fungi</taxon>
        <taxon>Dikarya</taxon>
        <taxon>Basidiomycota</taxon>
        <taxon>Agaricomycotina</taxon>
        <taxon>Agaricomycetes</taxon>
        <taxon>Agaricomycetidae</taxon>
        <taxon>Agaricales</taxon>
        <taxon>Fistulinaceae</taxon>
        <taxon>Fistulina</taxon>
    </lineage>
</organism>
<dbReference type="GO" id="GO:0051082">
    <property type="term" value="F:unfolded protein binding"/>
    <property type="evidence" value="ECO:0007669"/>
    <property type="project" value="TreeGrafter"/>
</dbReference>
<dbReference type="PANTHER" id="PTHR35329">
    <property type="entry name" value="CHITIN SYNTHASE EXPORT CHAPERONE"/>
    <property type="match status" value="1"/>
</dbReference>
<feature type="transmembrane region" description="Helical" evidence="1">
    <location>
        <begin position="261"/>
        <end position="281"/>
    </location>
</feature>
<evidence type="ECO:0000256" key="1">
    <source>
        <dbReference type="SAM" id="Phobius"/>
    </source>
</evidence>
<keyword evidence="1" id="KW-1133">Transmembrane helix</keyword>
<dbReference type="GO" id="GO:0006457">
    <property type="term" value="P:protein folding"/>
    <property type="evidence" value="ECO:0007669"/>
    <property type="project" value="TreeGrafter"/>
</dbReference>
<dbReference type="OrthoDB" id="5582162at2759"/>
<keyword evidence="3" id="KW-1185">Reference proteome</keyword>
<dbReference type="EMBL" id="KN881616">
    <property type="protein sequence ID" value="KIY53512.1"/>
    <property type="molecule type" value="Genomic_DNA"/>
</dbReference>
<keyword evidence="1" id="KW-0472">Membrane</keyword>
<accession>A0A0D7APK1</accession>
<name>A0A0D7APK1_9AGAR</name>
<dbReference type="Proteomes" id="UP000054144">
    <property type="component" value="Unassembled WGS sequence"/>
</dbReference>
<feature type="transmembrane region" description="Helical" evidence="1">
    <location>
        <begin position="228"/>
        <end position="255"/>
    </location>
</feature>
<protein>
    <submittedName>
        <fullName evidence="2">Uncharacterized protein</fullName>
    </submittedName>
</protein>
<proteinExistence type="predicted"/>
<evidence type="ECO:0000313" key="3">
    <source>
        <dbReference type="Proteomes" id="UP000054144"/>
    </source>
</evidence>
<keyword evidence="1" id="KW-0812">Transmembrane</keyword>